<gene>
    <name evidence="1" type="ORF">N8K70_13145</name>
</gene>
<protein>
    <recommendedName>
        <fullName evidence="3">Glycosyltransferase</fullName>
    </recommendedName>
</protein>
<proteinExistence type="predicted"/>
<dbReference type="Proteomes" id="UP001305498">
    <property type="component" value="Chromosome"/>
</dbReference>
<dbReference type="KEGG" id="mbet:N8K70_13145"/>
<accession>A0AA97FGY9</accession>
<dbReference type="RefSeq" id="WP_317138796.1">
    <property type="nucleotide sequence ID" value="NZ_CP118157.1"/>
</dbReference>
<reference evidence="1 2" key="1">
    <citation type="submission" date="2023-02" db="EMBL/GenBank/DDBJ databases">
        <title>Microbacterium betulae sp. nov., isolated from birch wood.</title>
        <authorList>
            <person name="Pasciak M."/>
            <person name="Pawlik K.J."/>
            <person name="Martynowski D."/>
            <person name="Laczmanski L."/>
            <person name="Ciekot J."/>
            <person name="Szponar B."/>
            <person name="Wojcik-Fatla A."/>
            <person name="Mackiewicz B."/>
            <person name="Farian E."/>
            <person name="Cholewa G."/>
            <person name="Cholewa A."/>
            <person name="Dutkiewicz J."/>
        </authorList>
    </citation>
    <scope>NUCLEOTIDE SEQUENCE [LARGE SCALE GENOMIC DNA]</scope>
    <source>
        <strain evidence="1 2">AB</strain>
    </source>
</reference>
<evidence type="ECO:0000313" key="1">
    <source>
        <dbReference type="EMBL" id="WOF22324.1"/>
    </source>
</evidence>
<keyword evidence="2" id="KW-1185">Reference proteome</keyword>
<evidence type="ECO:0008006" key="3">
    <source>
        <dbReference type="Google" id="ProtNLM"/>
    </source>
</evidence>
<evidence type="ECO:0000313" key="2">
    <source>
        <dbReference type="Proteomes" id="UP001305498"/>
    </source>
</evidence>
<organism evidence="1 2">
    <name type="scientific">Microbacterium betulae</name>
    <dbReference type="NCBI Taxonomy" id="2981139"/>
    <lineage>
        <taxon>Bacteria</taxon>
        <taxon>Bacillati</taxon>
        <taxon>Actinomycetota</taxon>
        <taxon>Actinomycetes</taxon>
        <taxon>Micrococcales</taxon>
        <taxon>Microbacteriaceae</taxon>
        <taxon>Microbacterium</taxon>
    </lineage>
</organism>
<dbReference type="AlphaFoldDB" id="A0AA97FGY9"/>
<sequence>MTTYVYYPRGLATGGPEALHQLVDSLRRQGQDARLVPVPGTEGAPRAARYAPYDAPEAPAVVDAPGNAVVVPETQALLLRRLTHASPFVWWLSIDYAPRFVIERAERTTLPIERTRMSRPPLLWARHAKRLLRGVVTGEDEVLQRAGHLVQSHYAWNHVLAHLGRVGTILSDYTPLEAPSSVSTEGRLPRITYNPAKSSRIMAEFSRRWPGVELLPLRGMTGEEVAEALRTSLVYLDLGTHPGKDRMPREAALMGSVVLVARRGAGANDVDVPLPWEHKVAVLPDVVANAKRAVDLVLADPAAALAAQAPYRAAIRRERETFDREVAAAFIRGEWGRDGAATL</sequence>
<dbReference type="EMBL" id="CP118157">
    <property type="protein sequence ID" value="WOF22324.1"/>
    <property type="molecule type" value="Genomic_DNA"/>
</dbReference>
<name>A0AA97FGY9_9MICO</name>